<protein>
    <recommendedName>
        <fullName evidence="5 18">NADH-ubiquinone oxidoreductase chain 2</fullName>
        <ecNumber evidence="4 18">7.1.1.2</ecNumber>
    </recommendedName>
</protein>
<evidence type="ECO:0000256" key="18">
    <source>
        <dbReference type="RuleBase" id="RU003403"/>
    </source>
</evidence>
<reference evidence="20" key="1">
    <citation type="journal article" date="2022" name="Zool. Scr.">
        <title>Mitogenomes provide new insights into the evolutionary history of Prodiamesinae (Diptera: Chironomidae).</title>
        <authorList>
            <person name="Lin X.-L."/>
            <person name="Zhao Y.-M."/>
            <person name="Yan L.-P."/>
            <person name="Liu W.-B."/>
            <person name="Bu W.-J."/>
            <person name="Wang X.-H."/>
            <person name="Zheng C.-G."/>
        </authorList>
    </citation>
    <scope>NUCLEOTIDE SEQUENCE</scope>
</reference>
<comment type="subcellular location">
    <subcellularLocation>
        <location evidence="2 18">Mitochondrion inner membrane</location>
        <topology evidence="2 18">Multi-pass membrane protein</topology>
    </subcellularLocation>
</comment>
<sequence length="348" mass="40772">MLKNSYKNLFFFMLISGTMLSVSSSSWFAIWMGLEINLLSIIPLMMDTKNLYSSEATLKYFLTQALASSVLLFSVIMFYVITKTEFLNLNDNSKLPMNILNMMLISALMLKSGAAPFHFWFPNVMEGISWFNNMILMTWQKIAPIMLMTYCLNMDILLISIVLSSFFGSIGGLNQMSLRKLMAFSSINHLSWMMIGLMKSETLWFSYFLFYCFLSLTMVFLFNNYKIFYLNQMFTKLSHNMMTKFIILVPLLSLGGLPPFLGFFPKWMIIEHLVFLNSFFILFILMMFTLITLFFYLRICYSSFLMSAQKNNWEYQLMTKSSFFTFNSFMIFVSCSGFMVINLYFFLL</sequence>
<evidence type="ECO:0000256" key="9">
    <source>
        <dbReference type="ARBA" id="ARBA00022792"/>
    </source>
</evidence>
<comment type="similarity">
    <text evidence="3 18">Belongs to the complex I subunit 2 family.</text>
</comment>
<feature type="transmembrane region" description="Helical" evidence="18">
    <location>
        <begin position="245"/>
        <end position="264"/>
    </location>
</feature>
<feature type="transmembrane region" description="Helical" evidence="18">
    <location>
        <begin position="102"/>
        <end position="122"/>
    </location>
</feature>
<comment type="function">
    <text evidence="18">Core subunit of the mitochondrial membrane respiratory chain NADH dehydrogenase (Complex I) which catalyzes electron transfer from NADH through the respiratory chain, using ubiquinone as an electron acceptor. Essential for the catalytic activity and assembly of complex I.</text>
</comment>
<dbReference type="GO" id="GO:0005743">
    <property type="term" value="C:mitochondrial inner membrane"/>
    <property type="evidence" value="ECO:0007669"/>
    <property type="project" value="UniProtKB-SubCell"/>
</dbReference>
<proteinExistence type="inferred from homology"/>
<keyword evidence="12 18" id="KW-1133">Transmembrane helix</keyword>
<evidence type="ECO:0000256" key="5">
    <source>
        <dbReference type="ARBA" id="ARBA00021008"/>
    </source>
</evidence>
<keyword evidence="15 18" id="KW-0496">Mitochondrion</keyword>
<keyword evidence="6" id="KW-0813">Transport</keyword>
<organism evidence="20">
    <name type="scientific">Brillia bifasciata</name>
    <dbReference type="NCBI Taxonomy" id="2970798"/>
    <lineage>
        <taxon>Eukaryota</taxon>
        <taxon>Metazoa</taxon>
        <taxon>Ecdysozoa</taxon>
        <taxon>Arthropoda</taxon>
        <taxon>Hexapoda</taxon>
        <taxon>Insecta</taxon>
        <taxon>Pterygota</taxon>
        <taxon>Neoptera</taxon>
        <taxon>Endopterygota</taxon>
        <taxon>Diptera</taxon>
        <taxon>Nematocera</taxon>
        <taxon>Chironomoidea</taxon>
        <taxon>Chironomidae</taxon>
        <taxon>Brillia</taxon>
    </lineage>
</organism>
<keyword evidence="16 18" id="KW-0472">Membrane</keyword>
<evidence type="ECO:0000259" key="19">
    <source>
        <dbReference type="Pfam" id="PF00361"/>
    </source>
</evidence>
<keyword evidence="10 18" id="KW-1278">Translocase</keyword>
<dbReference type="AlphaFoldDB" id="A0A976UF38"/>
<evidence type="ECO:0000256" key="6">
    <source>
        <dbReference type="ARBA" id="ARBA00022448"/>
    </source>
</evidence>
<evidence type="ECO:0000256" key="4">
    <source>
        <dbReference type="ARBA" id="ARBA00012944"/>
    </source>
</evidence>
<feature type="transmembrane region" description="Helical" evidence="18">
    <location>
        <begin position="204"/>
        <end position="225"/>
    </location>
</feature>
<dbReference type="Pfam" id="PF00361">
    <property type="entry name" value="Proton_antipo_M"/>
    <property type="match status" value="1"/>
</dbReference>
<dbReference type="GO" id="GO:0006120">
    <property type="term" value="P:mitochondrial electron transport, NADH to ubiquinone"/>
    <property type="evidence" value="ECO:0007669"/>
    <property type="project" value="InterPro"/>
</dbReference>
<feature type="domain" description="NADH:quinone oxidoreductase/Mrp antiporter transmembrane" evidence="19">
    <location>
        <begin position="24"/>
        <end position="292"/>
    </location>
</feature>
<evidence type="ECO:0000256" key="3">
    <source>
        <dbReference type="ARBA" id="ARBA00007012"/>
    </source>
</evidence>
<feature type="transmembrane region" description="Helical" evidence="18">
    <location>
        <begin position="322"/>
        <end position="347"/>
    </location>
</feature>
<evidence type="ECO:0000256" key="1">
    <source>
        <dbReference type="ARBA" id="ARBA00003257"/>
    </source>
</evidence>
<dbReference type="PRINTS" id="PR01436">
    <property type="entry name" value="NADHDHGNASE2"/>
</dbReference>
<feature type="transmembrane region" description="Helical" evidence="18">
    <location>
        <begin position="276"/>
        <end position="301"/>
    </location>
</feature>
<comment type="function">
    <text evidence="1">Core subunit of the mitochondrial membrane respiratory chain NADH dehydrogenase (Complex I) that is believed to belong to the minimal assembly required for catalysis. Complex I functions in the transfer of electrons from NADH to the respiratory chain. The immediate electron acceptor for the enzyme is believed to be ubiquinone.</text>
</comment>
<dbReference type="RefSeq" id="YP_010471451.1">
    <property type="nucleotide sequence ID" value="NC_066057.1"/>
</dbReference>
<dbReference type="PANTHER" id="PTHR46552:SF1">
    <property type="entry name" value="NADH-UBIQUINONE OXIDOREDUCTASE CHAIN 2"/>
    <property type="match status" value="1"/>
</dbReference>
<dbReference type="InterPro" id="IPR003917">
    <property type="entry name" value="NADH_UbQ_OxRdtase_chain2"/>
</dbReference>
<evidence type="ECO:0000256" key="17">
    <source>
        <dbReference type="ARBA" id="ARBA00049551"/>
    </source>
</evidence>
<evidence type="ECO:0000313" key="20">
    <source>
        <dbReference type="EMBL" id="UVG40790.1"/>
    </source>
</evidence>
<evidence type="ECO:0000256" key="8">
    <source>
        <dbReference type="ARBA" id="ARBA00022692"/>
    </source>
</evidence>
<keyword evidence="14 18" id="KW-0830">Ubiquinone</keyword>
<evidence type="ECO:0000256" key="16">
    <source>
        <dbReference type="ARBA" id="ARBA00023136"/>
    </source>
</evidence>
<evidence type="ECO:0000256" key="14">
    <source>
        <dbReference type="ARBA" id="ARBA00023075"/>
    </source>
</evidence>
<dbReference type="EC" id="7.1.1.2" evidence="4 18"/>
<dbReference type="InterPro" id="IPR001750">
    <property type="entry name" value="ND/Mrp_TM"/>
</dbReference>
<dbReference type="PANTHER" id="PTHR46552">
    <property type="entry name" value="NADH-UBIQUINONE OXIDOREDUCTASE CHAIN 2"/>
    <property type="match status" value="1"/>
</dbReference>
<feature type="transmembrane region" description="Helical" evidence="18">
    <location>
        <begin position="142"/>
        <end position="169"/>
    </location>
</feature>
<dbReference type="GO" id="GO:0008137">
    <property type="term" value="F:NADH dehydrogenase (ubiquinone) activity"/>
    <property type="evidence" value="ECO:0007669"/>
    <property type="project" value="UniProtKB-EC"/>
</dbReference>
<keyword evidence="11 18" id="KW-0249">Electron transport</keyword>
<comment type="catalytic activity">
    <reaction evidence="17 18">
        <text>a ubiquinone + NADH + 5 H(+)(in) = a ubiquinol + NAD(+) + 4 H(+)(out)</text>
        <dbReference type="Rhea" id="RHEA:29091"/>
        <dbReference type="Rhea" id="RHEA-COMP:9565"/>
        <dbReference type="Rhea" id="RHEA-COMP:9566"/>
        <dbReference type="ChEBI" id="CHEBI:15378"/>
        <dbReference type="ChEBI" id="CHEBI:16389"/>
        <dbReference type="ChEBI" id="CHEBI:17976"/>
        <dbReference type="ChEBI" id="CHEBI:57540"/>
        <dbReference type="ChEBI" id="CHEBI:57945"/>
        <dbReference type="EC" id="7.1.1.2"/>
    </reaction>
</comment>
<evidence type="ECO:0000256" key="15">
    <source>
        <dbReference type="ARBA" id="ARBA00023128"/>
    </source>
</evidence>
<evidence type="ECO:0000256" key="11">
    <source>
        <dbReference type="ARBA" id="ARBA00022982"/>
    </source>
</evidence>
<feature type="transmembrane region" description="Helical" evidence="18">
    <location>
        <begin position="9"/>
        <end position="30"/>
    </location>
</feature>
<gene>
    <name evidence="20" type="primary">ND2</name>
</gene>
<keyword evidence="13 18" id="KW-0520">NAD</keyword>
<evidence type="ECO:0000256" key="2">
    <source>
        <dbReference type="ARBA" id="ARBA00004448"/>
    </source>
</evidence>
<evidence type="ECO:0000256" key="13">
    <source>
        <dbReference type="ARBA" id="ARBA00023027"/>
    </source>
</evidence>
<keyword evidence="7 18" id="KW-0679">Respiratory chain</keyword>
<geneLocation type="mitochondrion" evidence="20"/>
<name>A0A976UF38_9DIPT</name>
<dbReference type="GeneID" id="74848435"/>
<evidence type="ECO:0000256" key="12">
    <source>
        <dbReference type="ARBA" id="ARBA00022989"/>
    </source>
</evidence>
<evidence type="ECO:0000256" key="10">
    <source>
        <dbReference type="ARBA" id="ARBA00022967"/>
    </source>
</evidence>
<dbReference type="InterPro" id="IPR050175">
    <property type="entry name" value="Complex_I_Subunit_2"/>
</dbReference>
<keyword evidence="9 18" id="KW-0999">Mitochondrion inner membrane</keyword>
<keyword evidence="8 18" id="KW-0812">Transmembrane</keyword>
<dbReference type="CTD" id="4536"/>
<feature type="transmembrane region" description="Helical" evidence="18">
    <location>
        <begin position="60"/>
        <end position="81"/>
    </location>
</feature>
<accession>A0A976UF38</accession>
<evidence type="ECO:0000256" key="7">
    <source>
        <dbReference type="ARBA" id="ARBA00022660"/>
    </source>
</evidence>
<dbReference type="EMBL" id="MZ424310">
    <property type="protein sequence ID" value="UVG40790.1"/>
    <property type="molecule type" value="Genomic_DNA"/>
</dbReference>